<dbReference type="PANTHER" id="PTHR14911:SF1">
    <property type="entry name" value="THUMP DOMAIN-CONTAINING PROTEIN 2"/>
    <property type="match status" value="1"/>
</dbReference>
<dbReference type="SUPFAM" id="SSF143437">
    <property type="entry name" value="THUMP domain-like"/>
    <property type="match status" value="1"/>
</dbReference>
<feature type="region of interest" description="Disordered" evidence="2">
    <location>
        <begin position="444"/>
        <end position="543"/>
    </location>
</feature>
<evidence type="ECO:0000256" key="1">
    <source>
        <dbReference type="ARBA" id="ARBA00022603"/>
    </source>
</evidence>
<dbReference type="Pfam" id="PF01170">
    <property type="entry name" value="UPF0020"/>
    <property type="match status" value="1"/>
</dbReference>
<accession>A0A0G4G6Z9</accession>
<feature type="compositionally biased region" description="Polar residues" evidence="2">
    <location>
        <begin position="244"/>
        <end position="256"/>
    </location>
</feature>
<evidence type="ECO:0000259" key="3">
    <source>
        <dbReference type="SMART" id="SM00981"/>
    </source>
</evidence>
<dbReference type="InterPro" id="IPR000241">
    <property type="entry name" value="RlmKL-like_Mtase"/>
</dbReference>
<dbReference type="AlphaFoldDB" id="A0A0G4G6Z9"/>
<gene>
    <name evidence="4" type="ORF">Cvel_20566</name>
</gene>
<proteinExistence type="predicted"/>
<dbReference type="InterPro" id="IPR029063">
    <property type="entry name" value="SAM-dependent_MTases_sf"/>
</dbReference>
<feature type="compositionally biased region" description="Basic and acidic residues" evidence="2">
    <location>
        <begin position="211"/>
        <end position="239"/>
    </location>
</feature>
<reference evidence="4" key="1">
    <citation type="submission" date="2014-11" db="EMBL/GenBank/DDBJ databases">
        <authorList>
            <person name="Otto D Thomas"/>
            <person name="Naeem Raeece"/>
        </authorList>
    </citation>
    <scope>NUCLEOTIDE SEQUENCE</scope>
</reference>
<sequence>MTSRFCVTIQRKGLFNLVEGELRSLAPELEEFHMDEFERGKAFFRLPRSSLCDLRQLKSAERVLLSVWRGDVPQADALQGTHPVDWFLSAVSAVEWAQVFLEWSEALGLKGQTEPSTFKVECRRSGKCWHPHTSESIAGMVGQTLLSLVPSLRVDCSDPDLQVDVFLSDKTADVCVPLLRQQIQQGYICTTGLHPSVAFAMASASANAWKEVRQSADEKDRGETENEEEGHVGRSDHVEPGPQTEGSCETPGNTSSNRRRGSGCLGVWMDPMCGRGVVLTEAISLLGRSGGSLFLGGDTDPLQLQGALENLRALQRRKGARGRGACPSVCEVVLWDVRRLPLRPGVVDASACDMPFGVQHGSEEGNKVLYPLASAELKRVMADRGVVVLLTGVKSSRWISLGDCGEVVGEEREGVTVSPFVSLCKPTVVRLGFKASGRLHVFGRGVGGGAAGESKKEDGRGIASGGAGVSEGNLDSARLQRGEERSVSGSMNLDVVREEQGNSAGNEREATDTHGEGDEKTGADTSACSKDIKQKTKSDGVPLPSGAAPGGLLGLSWSVQWALSRPPMVLHLPLRLLEASGFG</sequence>
<evidence type="ECO:0000256" key="2">
    <source>
        <dbReference type="SAM" id="MobiDB-lite"/>
    </source>
</evidence>
<dbReference type="VEuPathDB" id="CryptoDB:Cvel_20566"/>
<dbReference type="EMBL" id="CDMZ01000945">
    <property type="protein sequence ID" value="CEM24447.1"/>
    <property type="molecule type" value="Genomic_DNA"/>
</dbReference>
<dbReference type="Pfam" id="PF02926">
    <property type="entry name" value="THUMP"/>
    <property type="match status" value="1"/>
</dbReference>
<keyword evidence="1" id="KW-0808">Transferase</keyword>
<dbReference type="PANTHER" id="PTHR14911">
    <property type="entry name" value="THUMP DOMAIN-CONTAINING"/>
    <property type="match status" value="1"/>
</dbReference>
<protein>
    <recommendedName>
        <fullName evidence="3">THUMP domain-containing protein</fullName>
    </recommendedName>
</protein>
<dbReference type="GO" id="GO:0003723">
    <property type="term" value="F:RNA binding"/>
    <property type="evidence" value="ECO:0007669"/>
    <property type="project" value="InterPro"/>
</dbReference>
<dbReference type="SMART" id="SM00981">
    <property type="entry name" value="THUMP"/>
    <property type="match status" value="1"/>
</dbReference>
<dbReference type="Gene3D" id="3.30.2130.30">
    <property type="match status" value="1"/>
</dbReference>
<dbReference type="InterPro" id="IPR004114">
    <property type="entry name" value="THUMP_dom"/>
</dbReference>
<feature type="region of interest" description="Disordered" evidence="2">
    <location>
        <begin position="211"/>
        <end position="259"/>
    </location>
</feature>
<dbReference type="SUPFAM" id="SSF53335">
    <property type="entry name" value="S-adenosyl-L-methionine-dependent methyltransferases"/>
    <property type="match status" value="1"/>
</dbReference>
<dbReference type="GO" id="GO:0030488">
    <property type="term" value="P:tRNA methylation"/>
    <property type="evidence" value="ECO:0007669"/>
    <property type="project" value="TreeGrafter"/>
</dbReference>
<name>A0A0G4G6Z9_9ALVE</name>
<feature type="domain" description="THUMP" evidence="3">
    <location>
        <begin position="86"/>
        <end position="178"/>
    </location>
</feature>
<organism evidence="4">
    <name type="scientific">Chromera velia CCMP2878</name>
    <dbReference type="NCBI Taxonomy" id="1169474"/>
    <lineage>
        <taxon>Eukaryota</taxon>
        <taxon>Sar</taxon>
        <taxon>Alveolata</taxon>
        <taxon>Colpodellida</taxon>
        <taxon>Chromeraceae</taxon>
        <taxon>Chromera</taxon>
    </lineage>
</organism>
<feature type="compositionally biased region" description="Basic and acidic residues" evidence="2">
    <location>
        <begin position="495"/>
        <end position="522"/>
    </location>
</feature>
<evidence type="ECO:0000313" key="4">
    <source>
        <dbReference type="EMBL" id="CEM24447.1"/>
    </source>
</evidence>
<keyword evidence="1" id="KW-0489">Methyltransferase</keyword>
<dbReference type="GO" id="GO:0043527">
    <property type="term" value="C:tRNA methyltransferase complex"/>
    <property type="evidence" value="ECO:0007669"/>
    <property type="project" value="UniProtKB-ARBA"/>
</dbReference>
<dbReference type="GO" id="GO:0016423">
    <property type="term" value="F:tRNA (guanine) methyltransferase activity"/>
    <property type="evidence" value="ECO:0007669"/>
    <property type="project" value="TreeGrafter"/>
</dbReference>
<dbReference type="Gene3D" id="3.40.50.150">
    <property type="entry name" value="Vaccinia Virus protein VP39"/>
    <property type="match status" value="1"/>
</dbReference>